<feature type="compositionally biased region" description="Polar residues" evidence="4">
    <location>
        <begin position="261"/>
        <end position="277"/>
    </location>
</feature>
<evidence type="ECO:0000313" key="9">
    <source>
        <dbReference type="Ensembl" id="ENSGEVP00005019140.1"/>
    </source>
</evidence>
<evidence type="ECO:0000256" key="1">
    <source>
        <dbReference type="ARBA" id="ARBA00022801"/>
    </source>
</evidence>
<feature type="compositionally biased region" description="Polar residues" evidence="4">
    <location>
        <begin position="1"/>
        <end position="14"/>
    </location>
</feature>
<sequence>MRRTNVNMRRTSASVREEKENQRKHEENQREHELEEKENQRKHEENQRKHEREEKEKQRKHELDLAQLRSSEAPAAVSMGGPKPTKSFDKHLLPRRKEGEDIDTFLTAFENAYELHRVDPADRIAVLTPLLDSTAVEVYSRLTGAEAGDYELFKQALLREFGLTPEMYRKKFRSQRNTREVTYLQLVNRAQGYARKWTAGAQTKEDLLDLFILEHLYEQCPSDLRLWLMDQKPENPQHAGQLADQFVDSRAGDGREESQRSRPASTQRESRHGTSQRGPMENPPKRGTSSSRSLRPTQGDPRDMGCYRCGQRGHIRAQCPKLRDRPSRPNLQRVDWVKTQSEEGLHSQERGAGNIPPVDAPGSGFLVYRVGAGLPLRKECIVSLEVDGRKVTGYWDTGAEVMLARPEVVASDWMVPDTYLTLMGVGGTPFKVPVARVHLKWGAKEGPKDVGVHQYLPTEVLMGGDLEDWPSNTQSALVVTRSQSRQRALLPDNGEGTRPEVQDPNPGSGERPGARFREAAASDPASKREPVHIPVPAAEFQAELQKDPSLRKHRDRADLSAVQTMRRGCKERFLWEKGFLYREWAPPGEVESWGIRRQLVVPQKFRHKLLYLAHDIPLAVHQGIRRTRQRLLQNFYWPGVFTHVRQYCQSCDPCQRVGKAWDKEKAALRPLPIIEEPFQKVAMDIVGPLSKTTRSGKKYILVVVDFATRYPEAVALSSIEADTVADALLTIFSRVGFPKEVLTDQGSNFMSALLRSLWQKCGVQHNWASAYHPQSNGLVERFNGTLKMMLKTFMNQHPQDWDKYLPHLLFAYREIPQESTGFSPFELLYGRRVRGPLDLMRDEGRGMLLLRESQWWSMS</sequence>
<dbReference type="InterPro" id="IPR001878">
    <property type="entry name" value="Znf_CCHC"/>
</dbReference>
<dbReference type="OrthoDB" id="9906058at2759"/>
<dbReference type="GO" id="GO:0004190">
    <property type="term" value="F:aspartic-type endopeptidase activity"/>
    <property type="evidence" value="ECO:0007669"/>
    <property type="project" value="InterPro"/>
</dbReference>
<evidence type="ECO:0000256" key="3">
    <source>
        <dbReference type="PROSITE-ProRule" id="PRU00047"/>
    </source>
</evidence>
<dbReference type="InterPro" id="IPR003309">
    <property type="entry name" value="SCAN_dom"/>
</dbReference>
<dbReference type="GO" id="GO:0015074">
    <property type="term" value="P:DNA integration"/>
    <property type="evidence" value="ECO:0007669"/>
    <property type="project" value="InterPro"/>
</dbReference>
<evidence type="ECO:0000256" key="2">
    <source>
        <dbReference type="ARBA" id="ARBA00039658"/>
    </source>
</evidence>
<dbReference type="GO" id="GO:0008270">
    <property type="term" value="F:zinc ion binding"/>
    <property type="evidence" value="ECO:0007669"/>
    <property type="project" value="UniProtKB-KW"/>
</dbReference>
<keyword evidence="10" id="KW-1185">Reference proteome</keyword>
<feature type="compositionally biased region" description="Polar residues" evidence="4">
    <location>
        <begin position="287"/>
        <end position="296"/>
    </location>
</feature>
<keyword evidence="3" id="KW-0479">Metal-binding</keyword>
<dbReference type="InterPro" id="IPR041588">
    <property type="entry name" value="Integrase_H2C2"/>
</dbReference>
<dbReference type="Pfam" id="PF02023">
    <property type="entry name" value="SCAN"/>
    <property type="match status" value="1"/>
</dbReference>
<dbReference type="Gene3D" id="3.30.420.10">
    <property type="entry name" value="Ribonuclease H-like superfamily/Ribonuclease H"/>
    <property type="match status" value="1"/>
</dbReference>
<evidence type="ECO:0000259" key="7">
    <source>
        <dbReference type="PROSITE" id="PS50804"/>
    </source>
</evidence>
<dbReference type="FunFam" id="1.10.340.70:FF:000001">
    <property type="entry name" value="Retrovirus-related Pol polyprotein from transposon gypsy-like Protein"/>
    <property type="match status" value="1"/>
</dbReference>
<feature type="compositionally biased region" description="Basic and acidic residues" evidence="4">
    <location>
        <begin position="512"/>
        <end position="531"/>
    </location>
</feature>
<dbReference type="Gene3D" id="4.10.60.10">
    <property type="entry name" value="Zinc finger, CCHC-type"/>
    <property type="match status" value="1"/>
</dbReference>
<dbReference type="PANTHER" id="PTHR46888">
    <property type="entry name" value="ZINC KNUCKLE DOMAINCONTAINING PROTEIN-RELATED"/>
    <property type="match status" value="1"/>
</dbReference>
<accession>A0A8C4WM76</accession>
<feature type="region of interest" description="Disordered" evidence="4">
    <location>
        <begin position="250"/>
        <end position="307"/>
    </location>
</feature>
<dbReference type="GeneTree" id="ENSGT00940000169353"/>
<dbReference type="Pfam" id="PF17921">
    <property type="entry name" value="Integrase_H2C2"/>
    <property type="match status" value="1"/>
</dbReference>
<dbReference type="InterPro" id="IPR036397">
    <property type="entry name" value="RNaseH_sf"/>
</dbReference>
<keyword evidence="1" id="KW-0378">Hydrolase</keyword>
<dbReference type="AlphaFoldDB" id="A0A8C4WM76"/>
<keyword evidence="3" id="KW-0862">Zinc</keyword>
<dbReference type="Pfam" id="PF00665">
    <property type="entry name" value="rve"/>
    <property type="match status" value="1"/>
</dbReference>
<feature type="compositionally biased region" description="Basic and acidic residues" evidence="4">
    <location>
        <begin position="250"/>
        <end position="260"/>
    </location>
</feature>
<evidence type="ECO:0000313" key="10">
    <source>
        <dbReference type="Proteomes" id="UP000694390"/>
    </source>
</evidence>
<feature type="domain" description="SCAN box" evidence="7">
    <location>
        <begin position="169"/>
        <end position="246"/>
    </location>
</feature>
<dbReference type="PROSITE" id="PS50994">
    <property type="entry name" value="INTEGRASE"/>
    <property type="match status" value="1"/>
</dbReference>
<dbReference type="GO" id="GO:0003676">
    <property type="term" value="F:nucleic acid binding"/>
    <property type="evidence" value="ECO:0007669"/>
    <property type="project" value="InterPro"/>
</dbReference>
<dbReference type="GO" id="GO:0006508">
    <property type="term" value="P:proteolysis"/>
    <property type="evidence" value="ECO:0007669"/>
    <property type="project" value="InterPro"/>
</dbReference>
<feature type="compositionally biased region" description="Basic and acidic residues" evidence="4">
    <location>
        <begin position="15"/>
        <end position="64"/>
    </location>
</feature>
<dbReference type="SMART" id="SM00343">
    <property type="entry name" value="ZnF_C2HC"/>
    <property type="match status" value="1"/>
</dbReference>
<keyword evidence="3" id="KW-0863">Zinc-finger</keyword>
<dbReference type="SUPFAM" id="SSF47353">
    <property type="entry name" value="Retrovirus capsid dimerization domain-like"/>
    <property type="match status" value="1"/>
</dbReference>
<dbReference type="Ensembl" id="ENSGEVT00005020113.1">
    <property type="protein sequence ID" value="ENSGEVP00005019140.1"/>
    <property type="gene ID" value="ENSGEVG00005013611.1"/>
</dbReference>
<dbReference type="Gene3D" id="1.10.340.70">
    <property type="match status" value="1"/>
</dbReference>
<dbReference type="InterPro" id="IPR001584">
    <property type="entry name" value="Integrase_cat-core"/>
</dbReference>
<feature type="domain" description="Integrase catalytic" evidence="8">
    <location>
        <begin position="673"/>
        <end position="832"/>
    </location>
</feature>
<feature type="domain" description="CCHC-type" evidence="5">
    <location>
        <begin position="306"/>
        <end position="321"/>
    </location>
</feature>
<feature type="domain" description="Peptidase A2" evidence="6">
    <location>
        <begin position="391"/>
        <end position="427"/>
    </location>
</feature>
<reference evidence="9" key="2">
    <citation type="submission" date="2025-09" db="UniProtKB">
        <authorList>
            <consortium name="Ensembl"/>
        </authorList>
    </citation>
    <scope>IDENTIFICATION</scope>
</reference>
<dbReference type="SUPFAM" id="SSF53098">
    <property type="entry name" value="Ribonuclease H-like"/>
    <property type="match status" value="1"/>
</dbReference>
<dbReference type="PROSITE" id="PS50158">
    <property type="entry name" value="ZF_CCHC"/>
    <property type="match status" value="1"/>
</dbReference>
<dbReference type="InterPro" id="IPR012337">
    <property type="entry name" value="RNaseH-like_sf"/>
</dbReference>
<dbReference type="Gene3D" id="2.40.70.10">
    <property type="entry name" value="Acid Proteases"/>
    <property type="match status" value="1"/>
</dbReference>
<feature type="region of interest" description="Disordered" evidence="4">
    <location>
        <begin position="1"/>
        <end position="90"/>
    </location>
</feature>
<dbReference type="CDD" id="cd22249">
    <property type="entry name" value="UDM1_RNF168_RNF169-like"/>
    <property type="match status" value="1"/>
</dbReference>
<reference evidence="9" key="1">
    <citation type="submission" date="2025-08" db="UniProtKB">
        <authorList>
            <consortium name="Ensembl"/>
        </authorList>
    </citation>
    <scope>IDENTIFICATION</scope>
</reference>
<organism evidence="9 10">
    <name type="scientific">Gopherus evgoodei</name>
    <name type="common">Goodes thornscrub tortoise</name>
    <dbReference type="NCBI Taxonomy" id="1825980"/>
    <lineage>
        <taxon>Eukaryota</taxon>
        <taxon>Metazoa</taxon>
        <taxon>Chordata</taxon>
        <taxon>Craniata</taxon>
        <taxon>Vertebrata</taxon>
        <taxon>Euteleostomi</taxon>
        <taxon>Archelosauria</taxon>
        <taxon>Testudinata</taxon>
        <taxon>Testudines</taxon>
        <taxon>Cryptodira</taxon>
        <taxon>Durocryptodira</taxon>
        <taxon>Testudinoidea</taxon>
        <taxon>Testudinidae</taxon>
        <taxon>Gopherus</taxon>
    </lineage>
</organism>
<dbReference type="InterPro" id="IPR021109">
    <property type="entry name" value="Peptidase_aspartic_dom_sf"/>
</dbReference>
<evidence type="ECO:0000259" key="6">
    <source>
        <dbReference type="PROSITE" id="PS50175"/>
    </source>
</evidence>
<dbReference type="Proteomes" id="UP000694390">
    <property type="component" value="Unassembled WGS sequence"/>
</dbReference>
<protein>
    <recommendedName>
        <fullName evidence="2">Gypsy retrotransposon integrase-like protein 1</fullName>
    </recommendedName>
</protein>
<dbReference type="InterPro" id="IPR001995">
    <property type="entry name" value="Peptidase_A2_cat"/>
</dbReference>
<dbReference type="SUPFAM" id="SSF57756">
    <property type="entry name" value="Retrovirus zinc finger-like domains"/>
    <property type="match status" value="1"/>
</dbReference>
<name>A0A8C4WM76_9SAUR</name>
<feature type="region of interest" description="Disordered" evidence="4">
    <location>
        <begin position="480"/>
        <end position="531"/>
    </location>
</feature>
<dbReference type="FunFam" id="3.30.420.10:FF:000032">
    <property type="entry name" value="Retrovirus-related Pol polyprotein from transposon 297-like Protein"/>
    <property type="match status" value="1"/>
</dbReference>
<proteinExistence type="predicted"/>
<evidence type="ECO:0000256" key="4">
    <source>
        <dbReference type="SAM" id="MobiDB-lite"/>
    </source>
</evidence>
<evidence type="ECO:0000259" key="5">
    <source>
        <dbReference type="PROSITE" id="PS50158"/>
    </source>
</evidence>
<dbReference type="PROSITE" id="PS50175">
    <property type="entry name" value="ASP_PROT_RETROV"/>
    <property type="match status" value="1"/>
</dbReference>
<evidence type="ECO:0000259" key="8">
    <source>
        <dbReference type="PROSITE" id="PS50994"/>
    </source>
</evidence>
<dbReference type="Gene3D" id="1.10.4020.10">
    <property type="entry name" value="DNA breaking-rejoining enzymes"/>
    <property type="match status" value="1"/>
</dbReference>
<dbReference type="InterPro" id="IPR036875">
    <property type="entry name" value="Znf_CCHC_sf"/>
</dbReference>
<dbReference type="PROSITE" id="PS50804">
    <property type="entry name" value="SCAN_BOX"/>
    <property type="match status" value="1"/>
</dbReference>
<dbReference type="InterPro" id="IPR038269">
    <property type="entry name" value="SCAN_sf"/>
</dbReference>
<dbReference type="Pfam" id="PF00098">
    <property type="entry name" value="zf-CCHC"/>
    <property type="match status" value="1"/>
</dbReference>
<dbReference type="PANTHER" id="PTHR46888:SF11">
    <property type="entry name" value="SCAN BOX DOMAIN-CONTAINING PROTEIN"/>
    <property type="match status" value="1"/>
</dbReference>
<dbReference type="SUPFAM" id="SSF50630">
    <property type="entry name" value="Acid proteases"/>
    <property type="match status" value="1"/>
</dbReference>